<dbReference type="Proteomes" id="UP000000723">
    <property type="component" value="Plasmid pCFPG3"/>
</dbReference>
<proteinExistence type="predicted"/>
<dbReference type="HOGENOM" id="CLU_1010654_0_0_10"/>
<evidence type="ECO:0000313" key="1">
    <source>
        <dbReference type="EMBL" id="BAG84096.1"/>
    </source>
</evidence>
<dbReference type="AlphaFoldDB" id="B6YSC4"/>
<gene>
    <name evidence="1" type="ordered locus">CFPG_P3-10</name>
</gene>
<organism evidence="1 2">
    <name type="scientific">Azobacteroides pseudotrichonymphae genomovar. CFP2</name>
    <dbReference type="NCBI Taxonomy" id="511995"/>
    <lineage>
        <taxon>Bacteria</taxon>
        <taxon>Pseudomonadati</taxon>
        <taxon>Bacteroidota</taxon>
        <taxon>Bacteroidia</taxon>
        <taxon>Bacteroidales</taxon>
        <taxon>Candidatus Azobacteroides</taxon>
    </lineage>
</organism>
<keyword evidence="2" id="KW-1185">Reference proteome</keyword>
<name>B6YSC4_AZOPC</name>
<reference evidence="2" key="1">
    <citation type="journal article" date="2008" name="Science">
        <title>Genome of an endosymbiont coupling N2 fixation to cellulolysis within RT protist cells in termite gut.</title>
        <authorList>
            <person name="Hongoh Y."/>
            <person name="Sharma V.K."/>
            <person name="Prakash T."/>
            <person name="Noda S."/>
            <person name="Toh H."/>
            <person name="Taylor T.D."/>
            <person name="Kudo T."/>
            <person name="Sakaki Y."/>
            <person name="Toyoda A."/>
            <person name="Hattori M."/>
            <person name="Ohkuma M."/>
        </authorList>
    </citation>
    <scope>NUCLEOTIDE SEQUENCE [LARGE SCALE GENOMIC DNA]</scope>
    <source>
        <plasmid evidence="2">pCFPG3</plasmid>
    </source>
</reference>
<sequence>MESFQEKVMKNYNAQNQFNDVKEKRTESDDSIDMKIIIKGLKQRIKTITERIERTERTESTENTVFEPGIKTNVIIKEIKLSEKLNDVLQVTFTDKNNLSNNFTNIFGPNRTFAATDDAFEKMKLNKTSQVCEILACVYAKPNGSFGEAMEEVVSKYPEQCEDWVDIIEESIKIYEEGMIQHQKLFNSNEVNVCGVWVYNKKDYVVLRSSTFEPNIYPSHLIKKDDKTKFFKVNERYDRFTKQTEEQVEDDLSKVDGLLGRKVTVDHEEEAGLLF</sequence>
<protein>
    <submittedName>
        <fullName evidence="1">Uncharacterized protein</fullName>
    </submittedName>
</protein>
<geneLocation type="plasmid" evidence="1 2">
    <name>pCFPG3</name>
</geneLocation>
<dbReference type="KEGG" id="aps:CFPG_P3-10"/>
<keyword evidence="1" id="KW-0614">Plasmid</keyword>
<dbReference type="EMBL" id="AP010659">
    <property type="protein sequence ID" value="BAG84096.1"/>
    <property type="molecule type" value="Genomic_DNA"/>
</dbReference>
<accession>B6YSC4</accession>
<evidence type="ECO:0000313" key="2">
    <source>
        <dbReference type="Proteomes" id="UP000000723"/>
    </source>
</evidence>